<dbReference type="EMBL" id="FPHK01000047">
    <property type="protein sequence ID" value="SFV60621.1"/>
    <property type="molecule type" value="Genomic_DNA"/>
</dbReference>
<accession>A0A1W1C4H1</accession>
<dbReference type="InterPro" id="IPR001633">
    <property type="entry name" value="EAL_dom"/>
</dbReference>
<dbReference type="AlphaFoldDB" id="A0A1W1C4H1"/>
<dbReference type="PANTHER" id="PTHR33121:SF70">
    <property type="entry name" value="SIGNALING PROTEIN YKOW"/>
    <property type="match status" value="1"/>
</dbReference>
<dbReference type="SUPFAM" id="SSF141868">
    <property type="entry name" value="EAL domain-like"/>
    <property type="match status" value="1"/>
</dbReference>
<evidence type="ECO:0000313" key="2">
    <source>
        <dbReference type="EMBL" id="SFV60621.1"/>
    </source>
</evidence>
<gene>
    <name evidence="2" type="ORF">MNB_SM-6-1583</name>
</gene>
<feature type="domain" description="EAL" evidence="1">
    <location>
        <begin position="1"/>
        <end position="130"/>
    </location>
</feature>
<protein>
    <submittedName>
        <fullName evidence="2">Diguanylate cyclase/phosphodiesterase domain 2</fullName>
    </submittedName>
</protein>
<dbReference type="Gene3D" id="3.20.20.450">
    <property type="entry name" value="EAL domain"/>
    <property type="match status" value="1"/>
</dbReference>
<dbReference type="PROSITE" id="PS50883">
    <property type="entry name" value="EAL"/>
    <property type="match status" value="1"/>
</dbReference>
<proteinExistence type="predicted"/>
<dbReference type="Pfam" id="PF00563">
    <property type="entry name" value="EAL"/>
    <property type="match status" value="1"/>
</dbReference>
<organism evidence="2">
    <name type="scientific">hydrothermal vent metagenome</name>
    <dbReference type="NCBI Taxonomy" id="652676"/>
    <lineage>
        <taxon>unclassified sequences</taxon>
        <taxon>metagenomes</taxon>
        <taxon>ecological metagenomes</taxon>
    </lineage>
</organism>
<dbReference type="PANTHER" id="PTHR33121">
    <property type="entry name" value="CYCLIC DI-GMP PHOSPHODIESTERASE PDEF"/>
    <property type="match status" value="1"/>
</dbReference>
<dbReference type="GO" id="GO:0071111">
    <property type="term" value="F:cyclic-guanylate-specific phosphodiesterase activity"/>
    <property type="evidence" value="ECO:0007669"/>
    <property type="project" value="InterPro"/>
</dbReference>
<name>A0A1W1C4H1_9ZZZZ</name>
<reference evidence="2" key="1">
    <citation type="submission" date="2016-10" db="EMBL/GenBank/DDBJ databases">
        <authorList>
            <person name="de Groot N.N."/>
        </authorList>
    </citation>
    <scope>NUCLEOTIDE SEQUENCE</scope>
</reference>
<sequence>MEIEITEGAIMDNVQEGMELLHAIKTRGIRIAIDDFGTGYSSLSYLKKFLIDVLKIDKSFVDNLPHNQDDIAISNAIISMAKALGYQVLAEGVENKEQLTFLKEHGCDIFQGYYKSRPLPTKEFEELLAN</sequence>
<dbReference type="InterPro" id="IPR035919">
    <property type="entry name" value="EAL_sf"/>
</dbReference>
<dbReference type="SMART" id="SM00052">
    <property type="entry name" value="EAL"/>
    <property type="match status" value="1"/>
</dbReference>
<evidence type="ECO:0000259" key="1">
    <source>
        <dbReference type="PROSITE" id="PS50883"/>
    </source>
</evidence>
<dbReference type="CDD" id="cd01948">
    <property type="entry name" value="EAL"/>
    <property type="match status" value="1"/>
</dbReference>
<dbReference type="InterPro" id="IPR050706">
    <property type="entry name" value="Cyclic-di-GMP_PDE-like"/>
</dbReference>